<dbReference type="InterPro" id="IPR002729">
    <property type="entry name" value="CRISPR-assoc_Cas1"/>
</dbReference>
<evidence type="ECO:0000256" key="4">
    <source>
        <dbReference type="ARBA" id="ARBA00022801"/>
    </source>
</evidence>
<feature type="binding site" evidence="10">
    <location>
        <position position="218"/>
    </location>
    <ligand>
        <name>Mn(2+)</name>
        <dbReference type="ChEBI" id="CHEBI:29035"/>
    </ligand>
</feature>
<proteinExistence type="inferred from homology"/>
<evidence type="ECO:0000256" key="6">
    <source>
        <dbReference type="ARBA" id="ARBA00023118"/>
    </source>
</evidence>
<dbReference type="GO" id="GO:0051607">
    <property type="term" value="P:defense response to virus"/>
    <property type="evidence" value="ECO:0007669"/>
    <property type="project" value="UniProtKB-UniRule"/>
</dbReference>
<comment type="cofactor">
    <cofactor evidence="10">
        <name>Mg(2+)</name>
        <dbReference type="ChEBI" id="CHEBI:18420"/>
    </cofactor>
    <cofactor evidence="10">
        <name>Mn(2+)</name>
        <dbReference type="ChEBI" id="CHEBI:29035"/>
    </cofactor>
</comment>
<evidence type="ECO:0000256" key="9">
    <source>
        <dbReference type="ARBA" id="ARBA00038592"/>
    </source>
</evidence>
<organism evidence="11">
    <name type="scientific">Veillonella ratti</name>
    <dbReference type="NCBI Taxonomy" id="103892"/>
    <lineage>
        <taxon>Bacteria</taxon>
        <taxon>Bacillati</taxon>
        <taxon>Bacillota</taxon>
        <taxon>Negativicutes</taxon>
        <taxon>Veillonellales</taxon>
        <taxon>Veillonellaceae</taxon>
        <taxon>Veillonella</taxon>
    </lineage>
</organism>
<keyword evidence="6 10" id="KW-0051">Antiviral defense</keyword>
<keyword evidence="2 10" id="KW-0479">Metal-binding</keyword>
<keyword evidence="1 10" id="KW-0540">Nuclease</keyword>
<feature type="binding site" evidence="10">
    <location>
        <position position="203"/>
    </location>
    <ligand>
        <name>Mn(2+)</name>
        <dbReference type="ChEBI" id="CHEBI:29035"/>
    </ligand>
</feature>
<comment type="subunit">
    <text evidence="9 10">Homodimer, forms a heterotetramer with a Cas2 homodimer.</text>
</comment>
<sequence>MGWRIVVVDSRAKLDFKMNYMVIRKDVGCERVYVSEMQVLIIASTAVSLTAALLNQLTKAKVKVVFCDEKFNPASELVALYGSHNTSKCCRDQIAWDERTKQAVWTVLVREKINNQAKLLKRLKKEEYSLIESYVSDMMFNDESHREGHAAKVYFNSLFGKLFTRDDASNINAALDYGYTILLSAINREIVAMGYLTQFGINHCNQYNPFNLSCDVIEPLRGIVDKYVVGLKHSNFTRKERLELIDLLNKQVKIDGNRQYLSAAIKIYCKSIFDALNENDVNLIRLVEYEL</sequence>
<dbReference type="Gene3D" id="1.20.120.920">
    <property type="entry name" value="CRISPR-associated endonuclease Cas1, C-terminal domain"/>
    <property type="match status" value="1"/>
</dbReference>
<dbReference type="PANTHER" id="PTHR34353">
    <property type="entry name" value="CRISPR-ASSOCIATED ENDONUCLEASE CAS1 1"/>
    <property type="match status" value="1"/>
</dbReference>
<keyword evidence="8 10" id="KW-0464">Manganese</keyword>
<keyword evidence="4 10" id="KW-0378">Hydrolase</keyword>
<accession>A0A6N2ZD68</accession>
<reference evidence="11" key="1">
    <citation type="submission" date="2019-11" db="EMBL/GenBank/DDBJ databases">
        <authorList>
            <person name="Feng L."/>
        </authorList>
    </citation>
    <scope>NUCLEOTIDE SEQUENCE</scope>
    <source>
        <strain evidence="11">VrattiLFYP33</strain>
    </source>
</reference>
<dbReference type="GO" id="GO:0004520">
    <property type="term" value="F:DNA endonuclease activity"/>
    <property type="evidence" value="ECO:0007669"/>
    <property type="project" value="InterPro"/>
</dbReference>
<keyword evidence="3 10" id="KW-0255">Endonuclease</keyword>
<dbReference type="GO" id="GO:0046872">
    <property type="term" value="F:metal ion binding"/>
    <property type="evidence" value="ECO:0007669"/>
    <property type="project" value="UniProtKB-UniRule"/>
</dbReference>
<feature type="binding site" evidence="10">
    <location>
        <position position="147"/>
    </location>
    <ligand>
        <name>Mn(2+)</name>
        <dbReference type="ChEBI" id="CHEBI:29035"/>
    </ligand>
</feature>
<dbReference type="EC" id="3.1.-.-" evidence="10"/>
<evidence type="ECO:0000256" key="10">
    <source>
        <dbReference type="HAMAP-Rule" id="MF_01470"/>
    </source>
</evidence>
<dbReference type="InterPro" id="IPR050646">
    <property type="entry name" value="Cas1"/>
</dbReference>
<dbReference type="GO" id="GO:0016787">
    <property type="term" value="F:hydrolase activity"/>
    <property type="evidence" value="ECO:0007669"/>
    <property type="project" value="UniProtKB-KW"/>
</dbReference>
<protein>
    <recommendedName>
        <fullName evidence="10">CRISPR-associated endonuclease Cas1</fullName>
        <ecNumber evidence="10">3.1.-.-</ecNumber>
    </recommendedName>
</protein>
<evidence type="ECO:0000256" key="2">
    <source>
        <dbReference type="ARBA" id="ARBA00022723"/>
    </source>
</evidence>
<keyword evidence="7 10" id="KW-0238">DNA-binding</keyword>
<dbReference type="AlphaFoldDB" id="A0A6N2ZD68"/>
<dbReference type="InterPro" id="IPR019855">
    <property type="entry name" value="CRISPR-assoc_Cas1_NMENI"/>
</dbReference>
<keyword evidence="5 10" id="KW-0460">Magnesium</keyword>
<evidence type="ECO:0000256" key="7">
    <source>
        <dbReference type="ARBA" id="ARBA00023125"/>
    </source>
</evidence>
<dbReference type="InterPro" id="IPR042206">
    <property type="entry name" value="CRISPR-assoc_Cas1_C"/>
</dbReference>
<dbReference type="PANTHER" id="PTHR34353:SF2">
    <property type="entry name" value="CRISPR-ASSOCIATED ENDONUCLEASE CAS1 1"/>
    <property type="match status" value="1"/>
</dbReference>
<name>A0A6N2ZD68_9FIRM</name>
<comment type="similarity">
    <text evidence="10">Belongs to the CRISPR-associated endonuclease Cas1 family.</text>
</comment>
<dbReference type="GO" id="GO:0003677">
    <property type="term" value="F:DNA binding"/>
    <property type="evidence" value="ECO:0007669"/>
    <property type="project" value="UniProtKB-KW"/>
</dbReference>
<evidence type="ECO:0000256" key="1">
    <source>
        <dbReference type="ARBA" id="ARBA00022722"/>
    </source>
</evidence>
<dbReference type="EMBL" id="CACRUX010000012">
    <property type="protein sequence ID" value="VYT74982.1"/>
    <property type="molecule type" value="Genomic_DNA"/>
</dbReference>
<dbReference type="HAMAP" id="MF_01470">
    <property type="entry name" value="Cas1"/>
    <property type="match status" value="1"/>
</dbReference>
<dbReference type="NCBIfam" id="TIGR00287">
    <property type="entry name" value="cas1"/>
    <property type="match status" value="1"/>
</dbReference>
<dbReference type="RefSeq" id="WP_021841193.1">
    <property type="nucleotide sequence ID" value="NZ_CACRUX010000012.1"/>
</dbReference>
<evidence type="ECO:0000256" key="3">
    <source>
        <dbReference type="ARBA" id="ARBA00022759"/>
    </source>
</evidence>
<comment type="function">
    <text evidence="10">CRISPR (clustered regularly interspaced short palindromic repeat), is an adaptive immune system that provides protection against mobile genetic elements (viruses, transposable elements and conjugative plasmids). CRISPR clusters contain spacers, sequences complementary to antecedent mobile elements, and target invading nucleic acids. CRISPR clusters are transcribed and processed into CRISPR RNA (crRNA). Acts as a dsDNA endonuclease. Involved in the integration of spacer DNA into the CRISPR cassette.</text>
</comment>
<evidence type="ECO:0000313" key="11">
    <source>
        <dbReference type="EMBL" id="VYT74982.1"/>
    </source>
</evidence>
<evidence type="ECO:0000256" key="8">
    <source>
        <dbReference type="ARBA" id="ARBA00023211"/>
    </source>
</evidence>
<dbReference type="NCBIfam" id="TIGR03639">
    <property type="entry name" value="cas1_NMENI"/>
    <property type="match status" value="1"/>
</dbReference>
<dbReference type="Pfam" id="PF01867">
    <property type="entry name" value="Cas_Cas1"/>
    <property type="match status" value="1"/>
</dbReference>
<evidence type="ECO:0000256" key="5">
    <source>
        <dbReference type="ARBA" id="ARBA00022842"/>
    </source>
</evidence>
<gene>
    <name evidence="10 11" type="primary">cas1</name>
    <name evidence="11" type="ORF">VRLFYP33_00436</name>
</gene>
<dbReference type="GO" id="GO:0043571">
    <property type="term" value="P:maintenance of CRISPR repeat elements"/>
    <property type="evidence" value="ECO:0007669"/>
    <property type="project" value="UniProtKB-UniRule"/>
</dbReference>